<dbReference type="EMBL" id="VAHF01000013">
    <property type="protein sequence ID" value="TXG48220.1"/>
    <property type="molecule type" value="Genomic_DNA"/>
</dbReference>
<keyword evidence="3" id="KW-1185">Reference proteome</keyword>
<evidence type="ECO:0000313" key="3">
    <source>
        <dbReference type="Proteomes" id="UP000323000"/>
    </source>
</evidence>
<dbReference type="GO" id="GO:0003824">
    <property type="term" value="F:catalytic activity"/>
    <property type="evidence" value="ECO:0007669"/>
    <property type="project" value="InterPro"/>
</dbReference>
<reference evidence="3" key="1">
    <citation type="journal article" date="2019" name="Gigascience">
        <title>De novo genome assembly of the endangered Acer yangbiense, a plant species with extremely small populations endemic to Yunnan Province, China.</title>
        <authorList>
            <person name="Yang J."/>
            <person name="Wariss H.M."/>
            <person name="Tao L."/>
            <person name="Zhang R."/>
            <person name="Yun Q."/>
            <person name="Hollingsworth P."/>
            <person name="Dao Z."/>
            <person name="Luo G."/>
            <person name="Guo H."/>
            <person name="Ma Y."/>
            <person name="Sun W."/>
        </authorList>
    </citation>
    <scope>NUCLEOTIDE SEQUENCE [LARGE SCALE GENOMIC DNA]</scope>
    <source>
        <strain evidence="3">cv. Malutang</strain>
    </source>
</reference>
<dbReference type="PANTHER" id="PTHR35218">
    <property type="entry name" value="RNASE H DOMAIN-CONTAINING PROTEIN"/>
    <property type="match status" value="1"/>
</dbReference>
<dbReference type="Pfam" id="PF03372">
    <property type="entry name" value="Exo_endo_phos"/>
    <property type="match status" value="1"/>
</dbReference>
<evidence type="ECO:0000259" key="1">
    <source>
        <dbReference type="Pfam" id="PF03372"/>
    </source>
</evidence>
<accession>A0A5C7GUF0</accession>
<dbReference type="Proteomes" id="UP000323000">
    <property type="component" value="Chromosome 13"/>
</dbReference>
<dbReference type="Gene3D" id="3.60.10.10">
    <property type="entry name" value="Endonuclease/exonuclease/phosphatase"/>
    <property type="match status" value="1"/>
</dbReference>
<dbReference type="InterPro" id="IPR036691">
    <property type="entry name" value="Endo/exonu/phosph_ase_sf"/>
</dbReference>
<sequence length="211" mass="24093">MIGLSWNVRGLGNPRAFSALKRLMKKHSPEIVFLSETKLSGSKAARIRDNIGNYDVFWVDCIGCSGGLMFLWKKELQVTVISYSVRHINARIKMEDGFRWRFLGVYGNPSPNKRVNSWELLGRLSVVDRLPWVCGGDFNEVLCMNEKMGGSEKSISGMIRFRQAIDKCDLIDLGSSSLRYTWNNKREGKFNIQERIDRFFTNNLGGIDSNL</sequence>
<protein>
    <recommendedName>
        <fullName evidence="1">Endonuclease/exonuclease/phosphatase domain-containing protein</fullName>
    </recommendedName>
</protein>
<name>A0A5C7GUF0_9ROSI</name>
<feature type="domain" description="Endonuclease/exonuclease/phosphatase" evidence="1">
    <location>
        <begin position="4"/>
        <end position="203"/>
    </location>
</feature>
<dbReference type="InterPro" id="IPR005135">
    <property type="entry name" value="Endo/exonuclease/phosphatase"/>
</dbReference>
<dbReference type="AlphaFoldDB" id="A0A5C7GUF0"/>
<dbReference type="OrthoDB" id="1001388at2759"/>
<proteinExistence type="predicted"/>
<evidence type="ECO:0000313" key="2">
    <source>
        <dbReference type="EMBL" id="TXG48220.1"/>
    </source>
</evidence>
<dbReference type="PANTHER" id="PTHR35218:SF9">
    <property type="entry name" value="ENDONUCLEASE_EXONUCLEASE_PHOSPHATASE DOMAIN-CONTAINING PROTEIN"/>
    <property type="match status" value="1"/>
</dbReference>
<comment type="caution">
    <text evidence="2">The sequence shown here is derived from an EMBL/GenBank/DDBJ whole genome shotgun (WGS) entry which is preliminary data.</text>
</comment>
<organism evidence="2 3">
    <name type="scientific">Acer yangbiense</name>
    <dbReference type="NCBI Taxonomy" id="1000413"/>
    <lineage>
        <taxon>Eukaryota</taxon>
        <taxon>Viridiplantae</taxon>
        <taxon>Streptophyta</taxon>
        <taxon>Embryophyta</taxon>
        <taxon>Tracheophyta</taxon>
        <taxon>Spermatophyta</taxon>
        <taxon>Magnoliopsida</taxon>
        <taxon>eudicotyledons</taxon>
        <taxon>Gunneridae</taxon>
        <taxon>Pentapetalae</taxon>
        <taxon>rosids</taxon>
        <taxon>malvids</taxon>
        <taxon>Sapindales</taxon>
        <taxon>Sapindaceae</taxon>
        <taxon>Hippocastanoideae</taxon>
        <taxon>Acereae</taxon>
        <taxon>Acer</taxon>
    </lineage>
</organism>
<dbReference type="SUPFAM" id="SSF56219">
    <property type="entry name" value="DNase I-like"/>
    <property type="match status" value="1"/>
</dbReference>
<gene>
    <name evidence="2" type="ORF">EZV62_027514</name>
</gene>